<dbReference type="InterPro" id="IPR003010">
    <property type="entry name" value="C-N_Hydrolase"/>
</dbReference>
<dbReference type="GO" id="GO:0016787">
    <property type="term" value="F:hydrolase activity"/>
    <property type="evidence" value="ECO:0007669"/>
    <property type="project" value="UniProtKB-KW"/>
</dbReference>
<dbReference type="RefSeq" id="WP_096630703.1">
    <property type="nucleotide sequence ID" value="NZ_CP050266.1"/>
</dbReference>
<dbReference type="EMBL" id="CP050266">
    <property type="protein sequence ID" value="QIR05191.1"/>
    <property type="molecule type" value="Genomic_DNA"/>
</dbReference>
<dbReference type="Gene3D" id="3.60.110.10">
    <property type="entry name" value="Carbon-nitrogen hydrolase"/>
    <property type="match status" value="1"/>
</dbReference>
<dbReference type="PROSITE" id="PS50263">
    <property type="entry name" value="CN_HYDROLASE"/>
    <property type="match status" value="1"/>
</dbReference>
<keyword evidence="4" id="KW-1185">Reference proteome</keyword>
<sequence>MMKVGIIQMNSGADPVQNMDVLQTSLQRLHQQGVKLALTPENALVFGDKQDYQRHAEPLGHGPIQRQLAEMAHQFDIWLVVGAFPIQNDNGRLSSASLVFDNAGHLRGSYDKLHMFDVDVADAHGRYRESDYFQAGDQLATVDTPFGCLGLSICYDVRFAPLYHALRAQGADILTVPAAFTRVTGQAHWEALLRARAIETQCWVIAAGQCGEHSKGRQTWGHSMIIDPWGQVVASLGDDPGVTWAELDLSIGESIRRKMPVLDHARLQTQLK</sequence>
<reference evidence="3 4" key="1">
    <citation type="submission" date="2020-03" db="EMBL/GenBank/DDBJ databases">
        <title>Genome mining reveals the biosynthetic pathways of PHA and ectoines of the halophilic strain Salinivibrio costicola M318 isolated from fermented shrimp paste.</title>
        <authorList>
            <person name="Doan T.V."/>
            <person name="Tran L.T."/>
            <person name="Trieu T.A."/>
            <person name="Nguyen Q.V."/>
            <person name="Quach T.N."/>
            <person name="Phi T.Q."/>
            <person name="Kumar S."/>
        </authorList>
    </citation>
    <scope>NUCLEOTIDE SEQUENCE [LARGE SCALE GENOMIC DNA]</scope>
    <source>
        <strain evidence="3 4">M318</strain>
    </source>
</reference>
<dbReference type="InterPro" id="IPR045254">
    <property type="entry name" value="Nit1/2_C-N_Hydrolase"/>
</dbReference>
<name>A0ABX6K4N7_SALCS</name>
<dbReference type="InterPro" id="IPR036526">
    <property type="entry name" value="C-N_Hydrolase_sf"/>
</dbReference>
<protein>
    <submittedName>
        <fullName evidence="3">Carbon-nitrogen hydrolase family protein</fullName>
    </submittedName>
</protein>
<keyword evidence="1 3" id="KW-0378">Hydrolase</keyword>
<organism evidence="3 4">
    <name type="scientific">Salinivibrio costicola</name>
    <name type="common">Vibrio costicola</name>
    <dbReference type="NCBI Taxonomy" id="51367"/>
    <lineage>
        <taxon>Bacteria</taxon>
        <taxon>Pseudomonadati</taxon>
        <taxon>Pseudomonadota</taxon>
        <taxon>Gammaproteobacteria</taxon>
        <taxon>Vibrionales</taxon>
        <taxon>Vibrionaceae</taxon>
        <taxon>Salinivibrio</taxon>
    </lineage>
</organism>
<evidence type="ECO:0000256" key="1">
    <source>
        <dbReference type="ARBA" id="ARBA00022801"/>
    </source>
</evidence>
<feature type="domain" description="CN hydrolase" evidence="2">
    <location>
        <begin position="2"/>
        <end position="249"/>
    </location>
</feature>
<proteinExistence type="predicted"/>
<dbReference type="PANTHER" id="PTHR23088:SF27">
    <property type="entry name" value="DEAMINATED GLUTATHIONE AMIDASE"/>
    <property type="match status" value="1"/>
</dbReference>
<dbReference type="CDD" id="cd07572">
    <property type="entry name" value="nit"/>
    <property type="match status" value="1"/>
</dbReference>
<evidence type="ECO:0000313" key="4">
    <source>
        <dbReference type="Proteomes" id="UP000501408"/>
    </source>
</evidence>
<accession>A0ABX6K4N7</accession>
<gene>
    <name evidence="3" type="ORF">HBA18_01645</name>
</gene>
<evidence type="ECO:0000259" key="2">
    <source>
        <dbReference type="PROSITE" id="PS50263"/>
    </source>
</evidence>
<dbReference type="Proteomes" id="UP000501408">
    <property type="component" value="Chromosome 1"/>
</dbReference>
<dbReference type="PANTHER" id="PTHR23088">
    <property type="entry name" value="NITRILASE-RELATED"/>
    <property type="match status" value="1"/>
</dbReference>
<dbReference type="SUPFAM" id="SSF56317">
    <property type="entry name" value="Carbon-nitrogen hydrolase"/>
    <property type="match status" value="1"/>
</dbReference>
<dbReference type="Pfam" id="PF00795">
    <property type="entry name" value="CN_hydrolase"/>
    <property type="match status" value="1"/>
</dbReference>
<evidence type="ECO:0000313" key="3">
    <source>
        <dbReference type="EMBL" id="QIR05191.1"/>
    </source>
</evidence>